<evidence type="ECO:0000256" key="1">
    <source>
        <dbReference type="SAM" id="MobiDB-lite"/>
    </source>
</evidence>
<dbReference type="EMBL" id="BAAATR010000033">
    <property type="protein sequence ID" value="GAA2265929.1"/>
    <property type="molecule type" value="Genomic_DNA"/>
</dbReference>
<name>A0ABN3EPQ1_9ACTN</name>
<keyword evidence="3" id="KW-1185">Reference proteome</keyword>
<feature type="compositionally biased region" description="Polar residues" evidence="1">
    <location>
        <begin position="54"/>
        <end position="65"/>
    </location>
</feature>
<comment type="caution">
    <text evidence="2">The sequence shown here is derived from an EMBL/GenBank/DDBJ whole genome shotgun (WGS) entry which is preliminary data.</text>
</comment>
<feature type="region of interest" description="Disordered" evidence="1">
    <location>
        <begin position="1"/>
        <end position="83"/>
    </location>
</feature>
<evidence type="ECO:0000313" key="3">
    <source>
        <dbReference type="Proteomes" id="UP001500305"/>
    </source>
</evidence>
<dbReference type="Proteomes" id="UP001500305">
    <property type="component" value="Unassembled WGS sequence"/>
</dbReference>
<sequence>MNRNISGGTLRNGSPPPRRSPRFRLAPQYADAPTAPAGFSMPAAAGVGPLPITPASTARVSQSAHPEQPHGIPDPQPPSARRTTPVADIITTGLPTAEWERITEDQVARLVRFVFARILDVASFHRPATRARS</sequence>
<protein>
    <submittedName>
        <fullName evidence="2">Uncharacterized protein</fullName>
    </submittedName>
</protein>
<evidence type="ECO:0000313" key="2">
    <source>
        <dbReference type="EMBL" id="GAA2265929.1"/>
    </source>
</evidence>
<accession>A0ABN3EPQ1</accession>
<gene>
    <name evidence="2" type="ORF">GCM10010430_58640</name>
</gene>
<organism evidence="2 3">
    <name type="scientific">Kitasatospora cystarginea</name>
    <dbReference type="NCBI Taxonomy" id="58350"/>
    <lineage>
        <taxon>Bacteria</taxon>
        <taxon>Bacillati</taxon>
        <taxon>Actinomycetota</taxon>
        <taxon>Actinomycetes</taxon>
        <taxon>Kitasatosporales</taxon>
        <taxon>Streptomycetaceae</taxon>
        <taxon>Kitasatospora</taxon>
    </lineage>
</organism>
<feature type="compositionally biased region" description="Polar residues" evidence="1">
    <location>
        <begin position="1"/>
        <end position="12"/>
    </location>
</feature>
<proteinExistence type="predicted"/>
<reference evidence="2 3" key="1">
    <citation type="journal article" date="2019" name="Int. J. Syst. Evol. Microbiol.">
        <title>The Global Catalogue of Microorganisms (GCM) 10K type strain sequencing project: providing services to taxonomists for standard genome sequencing and annotation.</title>
        <authorList>
            <consortium name="The Broad Institute Genomics Platform"/>
            <consortium name="The Broad Institute Genome Sequencing Center for Infectious Disease"/>
            <person name="Wu L."/>
            <person name="Ma J."/>
        </authorList>
    </citation>
    <scope>NUCLEOTIDE SEQUENCE [LARGE SCALE GENOMIC DNA]</scope>
    <source>
        <strain evidence="2 3">JCM 7356</strain>
    </source>
</reference>